<evidence type="ECO:0000313" key="2">
    <source>
        <dbReference type="Proteomes" id="UP001597237"/>
    </source>
</evidence>
<reference evidence="2" key="1">
    <citation type="journal article" date="2019" name="Int. J. Syst. Evol. Microbiol.">
        <title>The Global Catalogue of Microorganisms (GCM) 10K type strain sequencing project: providing services to taxonomists for standard genome sequencing and annotation.</title>
        <authorList>
            <consortium name="The Broad Institute Genomics Platform"/>
            <consortium name="The Broad Institute Genome Sequencing Center for Infectious Disease"/>
            <person name="Wu L."/>
            <person name="Ma J."/>
        </authorList>
    </citation>
    <scope>NUCLEOTIDE SEQUENCE [LARGE SCALE GENOMIC DNA]</scope>
    <source>
        <strain evidence="2">DFY28</strain>
    </source>
</reference>
<keyword evidence="2" id="KW-1185">Reference proteome</keyword>
<organism evidence="1 2">
    <name type="scientific">Phenylobacterium terrae</name>
    <dbReference type="NCBI Taxonomy" id="2665495"/>
    <lineage>
        <taxon>Bacteria</taxon>
        <taxon>Pseudomonadati</taxon>
        <taxon>Pseudomonadota</taxon>
        <taxon>Alphaproteobacteria</taxon>
        <taxon>Caulobacterales</taxon>
        <taxon>Caulobacteraceae</taxon>
        <taxon>Phenylobacterium</taxon>
    </lineage>
</organism>
<gene>
    <name evidence="1" type="ORF">ACFSC0_20895</name>
</gene>
<comment type="caution">
    <text evidence="1">The sequence shown here is derived from an EMBL/GenBank/DDBJ whole genome shotgun (WGS) entry which is preliminary data.</text>
</comment>
<protein>
    <submittedName>
        <fullName evidence="1">Uncharacterized protein</fullName>
    </submittedName>
</protein>
<proteinExistence type="predicted"/>
<dbReference type="EMBL" id="JBHUEY010000012">
    <property type="protein sequence ID" value="MFD1785863.1"/>
    <property type="molecule type" value="Genomic_DNA"/>
</dbReference>
<accession>A0ABW4N7L2</accession>
<dbReference type="RefSeq" id="WP_377283439.1">
    <property type="nucleotide sequence ID" value="NZ_JBHRSI010000009.1"/>
</dbReference>
<name>A0ABW4N7L2_9CAUL</name>
<evidence type="ECO:0000313" key="1">
    <source>
        <dbReference type="EMBL" id="MFD1785863.1"/>
    </source>
</evidence>
<sequence>MLLWLVSAVLSTPQSRIEQELEPLPPLSLDEIKARAIAAVELTSEYYCAEDEREEILVPLLDQVRVASNVAQIHELLGLDSFMGY</sequence>
<dbReference type="Proteomes" id="UP001597237">
    <property type="component" value="Unassembled WGS sequence"/>
</dbReference>